<keyword evidence="1" id="KW-0175">Coiled coil</keyword>
<protein>
    <submittedName>
        <fullName evidence="2">Uncharacterized protein</fullName>
    </submittedName>
</protein>
<dbReference type="EMBL" id="GG662613">
    <property type="protein sequence ID" value="EWS73222.1"/>
    <property type="molecule type" value="Genomic_DNA"/>
</dbReference>
<evidence type="ECO:0000313" key="2">
    <source>
        <dbReference type="EMBL" id="EWS73222.1"/>
    </source>
</evidence>
<name>W7X791_TETTS</name>
<organism evidence="2 3">
    <name type="scientific">Tetrahymena thermophila (strain SB210)</name>
    <dbReference type="NCBI Taxonomy" id="312017"/>
    <lineage>
        <taxon>Eukaryota</taxon>
        <taxon>Sar</taxon>
        <taxon>Alveolata</taxon>
        <taxon>Ciliophora</taxon>
        <taxon>Intramacronucleata</taxon>
        <taxon>Oligohymenophorea</taxon>
        <taxon>Hymenostomatida</taxon>
        <taxon>Tetrahymenina</taxon>
        <taxon>Tetrahymenidae</taxon>
        <taxon>Tetrahymena</taxon>
    </lineage>
</organism>
<evidence type="ECO:0000256" key="1">
    <source>
        <dbReference type="SAM" id="Coils"/>
    </source>
</evidence>
<dbReference type="RefSeq" id="XP_012654254.1">
    <property type="nucleotide sequence ID" value="XM_012798800.1"/>
</dbReference>
<reference evidence="3" key="1">
    <citation type="journal article" date="2006" name="PLoS Biol.">
        <title>Macronuclear genome sequence of the ciliate Tetrahymena thermophila, a model eukaryote.</title>
        <authorList>
            <person name="Eisen J.A."/>
            <person name="Coyne R.S."/>
            <person name="Wu M."/>
            <person name="Wu D."/>
            <person name="Thiagarajan M."/>
            <person name="Wortman J.R."/>
            <person name="Badger J.H."/>
            <person name="Ren Q."/>
            <person name="Amedeo P."/>
            <person name="Jones K.M."/>
            <person name="Tallon L.J."/>
            <person name="Delcher A.L."/>
            <person name="Salzberg S.L."/>
            <person name="Silva J.C."/>
            <person name="Haas B.J."/>
            <person name="Majoros W.H."/>
            <person name="Farzad M."/>
            <person name="Carlton J.M."/>
            <person name="Smith R.K. Jr."/>
            <person name="Garg J."/>
            <person name="Pearlman R.E."/>
            <person name="Karrer K.M."/>
            <person name="Sun L."/>
            <person name="Manning G."/>
            <person name="Elde N.C."/>
            <person name="Turkewitz A.P."/>
            <person name="Asai D.J."/>
            <person name="Wilkes D.E."/>
            <person name="Wang Y."/>
            <person name="Cai H."/>
            <person name="Collins K."/>
            <person name="Stewart B.A."/>
            <person name="Lee S.R."/>
            <person name="Wilamowska K."/>
            <person name="Weinberg Z."/>
            <person name="Ruzzo W.L."/>
            <person name="Wloga D."/>
            <person name="Gaertig J."/>
            <person name="Frankel J."/>
            <person name="Tsao C.-C."/>
            <person name="Gorovsky M.A."/>
            <person name="Keeling P.J."/>
            <person name="Waller R.F."/>
            <person name="Patron N.J."/>
            <person name="Cherry J.M."/>
            <person name="Stover N.A."/>
            <person name="Krieger C.J."/>
            <person name="del Toro C."/>
            <person name="Ryder H.F."/>
            <person name="Williamson S.C."/>
            <person name="Barbeau R.A."/>
            <person name="Hamilton E.P."/>
            <person name="Orias E."/>
        </authorList>
    </citation>
    <scope>NUCLEOTIDE SEQUENCE [LARGE SCALE GENOMIC DNA]</scope>
    <source>
        <strain evidence="3">SB210</strain>
    </source>
</reference>
<proteinExistence type="predicted"/>
<dbReference type="Proteomes" id="UP000009168">
    <property type="component" value="Unassembled WGS sequence"/>
</dbReference>
<dbReference type="KEGG" id="tet:TTHERM_000957712"/>
<sequence>MHPPLQFNFHFLNIGENINNQLVIQQEKMKKNLQIIRNQLIIKLKAENEKQISQNKKEKHKMNKKTVINKKLIKNKLKEYLKEKYITDQLNRRKKLINNMRLGQLINNQIKSLK</sequence>
<dbReference type="AlphaFoldDB" id="W7X791"/>
<dbReference type="GeneID" id="24441232"/>
<evidence type="ECO:0000313" key="3">
    <source>
        <dbReference type="Proteomes" id="UP000009168"/>
    </source>
</evidence>
<gene>
    <name evidence="2" type="ORF">TTHERM_000957712</name>
</gene>
<feature type="coiled-coil region" evidence="1">
    <location>
        <begin position="19"/>
        <end position="65"/>
    </location>
</feature>
<keyword evidence="3" id="KW-1185">Reference proteome</keyword>
<accession>W7X791</accession>
<dbReference type="InParanoid" id="W7X791"/>